<organism evidence="2 3">
    <name type="scientific">Methylorubrum zatmanii</name>
    <dbReference type="NCBI Taxonomy" id="29429"/>
    <lineage>
        <taxon>Bacteria</taxon>
        <taxon>Pseudomonadati</taxon>
        <taxon>Pseudomonadota</taxon>
        <taxon>Alphaproteobacteria</taxon>
        <taxon>Hyphomicrobiales</taxon>
        <taxon>Methylobacteriaceae</taxon>
        <taxon>Methylorubrum</taxon>
    </lineage>
</organism>
<dbReference type="EMBL" id="JBHSTT010000044">
    <property type="protein sequence ID" value="MFC6390464.1"/>
    <property type="molecule type" value="Genomic_DNA"/>
</dbReference>
<proteinExistence type="predicted"/>
<keyword evidence="3" id="KW-1185">Reference proteome</keyword>
<evidence type="ECO:0000313" key="2">
    <source>
        <dbReference type="EMBL" id="MFC6390464.1"/>
    </source>
</evidence>
<feature type="transmembrane region" description="Helical" evidence="1">
    <location>
        <begin position="35"/>
        <end position="54"/>
    </location>
</feature>
<evidence type="ECO:0008006" key="4">
    <source>
        <dbReference type="Google" id="ProtNLM"/>
    </source>
</evidence>
<dbReference type="Proteomes" id="UP001596237">
    <property type="component" value="Unassembled WGS sequence"/>
</dbReference>
<keyword evidence="1" id="KW-1133">Transmembrane helix</keyword>
<comment type="caution">
    <text evidence="2">The sequence shown here is derived from an EMBL/GenBank/DDBJ whole genome shotgun (WGS) entry which is preliminary data.</text>
</comment>
<evidence type="ECO:0000256" key="1">
    <source>
        <dbReference type="SAM" id="Phobius"/>
    </source>
</evidence>
<accession>A0ABW1WRN0</accession>
<dbReference type="RefSeq" id="WP_343068691.1">
    <property type="nucleotide sequence ID" value="NZ_JBHSTT010000044.1"/>
</dbReference>
<keyword evidence="1" id="KW-0472">Membrane</keyword>
<name>A0ABW1WRN0_9HYPH</name>
<reference evidence="3" key="1">
    <citation type="journal article" date="2019" name="Int. J. Syst. Evol. Microbiol.">
        <title>The Global Catalogue of Microorganisms (GCM) 10K type strain sequencing project: providing services to taxonomists for standard genome sequencing and annotation.</title>
        <authorList>
            <consortium name="The Broad Institute Genomics Platform"/>
            <consortium name="The Broad Institute Genome Sequencing Center for Infectious Disease"/>
            <person name="Wu L."/>
            <person name="Ma J."/>
        </authorList>
    </citation>
    <scope>NUCLEOTIDE SEQUENCE [LARGE SCALE GENOMIC DNA]</scope>
    <source>
        <strain evidence="3">CCUG 36916</strain>
    </source>
</reference>
<protein>
    <recommendedName>
        <fullName evidence="4">DUF2842 domain-containing protein</fullName>
    </recommendedName>
</protein>
<sequence length="59" mass="6761">MIVFILVFAAVYPLVTVLSYLMQAVTPAWGLWQRNLVIVPMIVTAMMFVIIPAINRLRR</sequence>
<evidence type="ECO:0000313" key="3">
    <source>
        <dbReference type="Proteomes" id="UP001596237"/>
    </source>
</evidence>
<gene>
    <name evidence="2" type="ORF">ACFQDP_14135</name>
</gene>
<keyword evidence="1" id="KW-0812">Transmembrane</keyword>